<feature type="domain" description="Sulfotransferase" evidence="3">
    <location>
        <begin position="13"/>
        <end position="250"/>
    </location>
</feature>
<dbReference type="OrthoDB" id="570215at2"/>
<dbReference type="RefSeq" id="WP_071390755.1">
    <property type="nucleotide sequence ID" value="NZ_MLQS01000030.1"/>
</dbReference>
<evidence type="ECO:0000313" key="4">
    <source>
        <dbReference type="EMBL" id="OIJ18537.1"/>
    </source>
</evidence>
<dbReference type="InterPro" id="IPR000863">
    <property type="entry name" value="Sulfotransferase_dom"/>
</dbReference>
<dbReference type="PANTHER" id="PTHR11783">
    <property type="entry name" value="SULFOTRANSFERASE SULT"/>
    <property type="match status" value="1"/>
</dbReference>
<reference evidence="4 5" key="1">
    <citation type="submission" date="2016-10" db="EMBL/GenBank/DDBJ databases">
        <title>Draft genome sequences of four alkaliphilic bacteria belonging to the Anaerobacillus genus.</title>
        <authorList>
            <person name="Bassil N.M."/>
            <person name="Lloyd J.R."/>
        </authorList>
    </citation>
    <scope>NUCLEOTIDE SEQUENCE [LARGE SCALE GENOMIC DNA]</scope>
    <source>
        <strain evidence="4 5">DSM 22531</strain>
    </source>
</reference>
<dbReference type="Pfam" id="PF00685">
    <property type="entry name" value="Sulfotransfer_1"/>
    <property type="match status" value="1"/>
</dbReference>
<sequence>MKSNTHHQLLQPFLMTSVPKSGTHLLHQLLNGMPHISMNITDSSKKFFFDDMDHFMLQNGYQDHYRRLVALKRNEFGLGHVFYTKQYENMLKKLKIKHIFLHRDPRDVLVSMSYFIPSERGWKEHPLRNEFKSLTPKDRILKLINQAYLGQNGKWKSYKSYIEGFYGWLNDKNTYSFSFEELINNRFITLMNLVNYLWGGLLTPVQKKAMVTKMIGNIDTNTSRTFRSGKVGAWKTEFDQEIKEEFKKSAGDLLIRYGYEKNNNW</sequence>
<dbReference type="SUPFAM" id="SSF52540">
    <property type="entry name" value="P-loop containing nucleoside triphosphate hydrolases"/>
    <property type="match status" value="1"/>
</dbReference>
<keyword evidence="5" id="KW-1185">Reference proteome</keyword>
<gene>
    <name evidence="4" type="ORF">BKP45_19020</name>
</gene>
<accession>A0A1S2M3Q7</accession>
<evidence type="ECO:0000313" key="5">
    <source>
        <dbReference type="Proteomes" id="UP000180057"/>
    </source>
</evidence>
<comment type="caution">
    <text evidence="4">The sequence shown here is derived from an EMBL/GenBank/DDBJ whole genome shotgun (WGS) entry which is preliminary data.</text>
</comment>
<dbReference type="InterPro" id="IPR027417">
    <property type="entry name" value="P-loop_NTPase"/>
</dbReference>
<dbReference type="GO" id="GO:0008146">
    <property type="term" value="F:sulfotransferase activity"/>
    <property type="evidence" value="ECO:0007669"/>
    <property type="project" value="InterPro"/>
</dbReference>
<protein>
    <recommendedName>
        <fullName evidence="3">Sulfotransferase domain-containing protein</fullName>
    </recommendedName>
</protein>
<evidence type="ECO:0000256" key="2">
    <source>
        <dbReference type="ARBA" id="ARBA00022679"/>
    </source>
</evidence>
<dbReference type="AlphaFoldDB" id="A0A1S2M3Q7"/>
<proteinExistence type="inferred from homology"/>
<evidence type="ECO:0000256" key="1">
    <source>
        <dbReference type="ARBA" id="ARBA00005771"/>
    </source>
</evidence>
<dbReference type="Gene3D" id="3.40.50.300">
    <property type="entry name" value="P-loop containing nucleotide triphosphate hydrolases"/>
    <property type="match status" value="1"/>
</dbReference>
<dbReference type="Proteomes" id="UP000180057">
    <property type="component" value="Unassembled WGS sequence"/>
</dbReference>
<dbReference type="STRING" id="472963.BKP45_19020"/>
<evidence type="ECO:0000259" key="3">
    <source>
        <dbReference type="Pfam" id="PF00685"/>
    </source>
</evidence>
<name>A0A1S2M3Q7_9BACI</name>
<keyword evidence="2" id="KW-0808">Transferase</keyword>
<dbReference type="EMBL" id="MLQS01000030">
    <property type="protein sequence ID" value="OIJ18537.1"/>
    <property type="molecule type" value="Genomic_DNA"/>
</dbReference>
<comment type="similarity">
    <text evidence="1">Belongs to the sulfotransferase 1 family.</text>
</comment>
<organism evidence="4 5">
    <name type="scientific">Anaerobacillus alkalidiazotrophicus</name>
    <dbReference type="NCBI Taxonomy" id="472963"/>
    <lineage>
        <taxon>Bacteria</taxon>
        <taxon>Bacillati</taxon>
        <taxon>Bacillota</taxon>
        <taxon>Bacilli</taxon>
        <taxon>Bacillales</taxon>
        <taxon>Bacillaceae</taxon>
        <taxon>Anaerobacillus</taxon>
    </lineage>
</organism>